<dbReference type="PIRSF" id="PIRSF015601">
    <property type="entry name" value="MTase_slr0722"/>
    <property type="match status" value="1"/>
</dbReference>
<dbReference type="OrthoDB" id="9815641at2"/>
<comment type="catalytic activity">
    <reaction evidence="11 12">
        <text>uridine(1498) in 16S rRNA + S-adenosyl-L-methionine = N(3)-methyluridine(1498) in 16S rRNA + S-adenosyl-L-homocysteine + H(+)</text>
        <dbReference type="Rhea" id="RHEA:42920"/>
        <dbReference type="Rhea" id="RHEA-COMP:10283"/>
        <dbReference type="Rhea" id="RHEA-COMP:10284"/>
        <dbReference type="ChEBI" id="CHEBI:15378"/>
        <dbReference type="ChEBI" id="CHEBI:57856"/>
        <dbReference type="ChEBI" id="CHEBI:59789"/>
        <dbReference type="ChEBI" id="CHEBI:65315"/>
        <dbReference type="ChEBI" id="CHEBI:74502"/>
        <dbReference type="EC" id="2.1.1.193"/>
    </reaction>
</comment>
<dbReference type="SUPFAM" id="SSF75217">
    <property type="entry name" value="alpha/beta knot"/>
    <property type="match status" value="1"/>
</dbReference>
<keyword evidence="16" id="KW-1185">Reference proteome</keyword>
<evidence type="ECO:0000256" key="10">
    <source>
        <dbReference type="ARBA" id="ARBA00025699"/>
    </source>
</evidence>
<organism evidence="15 16">
    <name type="scientific">Herbinix hemicellulosilytica</name>
    <dbReference type="NCBI Taxonomy" id="1564487"/>
    <lineage>
        <taxon>Bacteria</taxon>
        <taxon>Bacillati</taxon>
        <taxon>Bacillota</taxon>
        <taxon>Clostridia</taxon>
        <taxon>Lachnospirales</taxon>
        <taxon>Lachnospiraceae</taxon>
        <taxon>Herbinix</taxon>
    </lineage>
</organism>
<dbReference type="Pfam" id="PF20260">
    <property type="entry name" value="PUA_4"/>
    <property type="match status" value="1"/>
</dbReference>
<comment type="function">
    <text evidence="10 12">Specifically methylates the N3 position of the uracil ring of uridine 1498 (m3U1498) in 16S rRNA. Acts on the fully assembled 30S ribosomal subunit.</text>
</comment>
<accession>A0A0H5SVA0</accession>
<dbReference type="PANTHER" id="PTHR30027:SF3">
    <property type="entry name" value="16S RRNA (URACIL(1498)-N(3))-METHYLTRANSFERASE"/>
    <property type="match status" value="1"/>
</dbReference>
<dbReference type="NCBIfam" id="NF008692">
    <property type="entry name" value="PRK11713.1-5"/>
    <property type="match status" value="1"/>
</dbReference>
<keyword evidence="9 12" id="KW-0949">S-adenosyl-L-methionine</keyword>
<keyword evidence="6 12" id="KW-0698">rRNA processing</keyword>
<dbReference type="GO" id="GO:0005737">
    <property type="term" value="C:cytoplasm"/>
    <property type="evidence" value="ECO:0007669"/>
    <property type="project" value="UniProtKB-SubCell"/>
</dbReference>
<dbReference type="PANTHER" id="PTHR30027">
    <property type="entry name" value="RIBOSOMAL RNA SMALL SUBUNIT METHYLTRANSFERASE E"/>
    <property type="match status" value="1"/>
</dbReference>
<dbReference type="GO" id="GO:0070042">
    <property type="term" value="F:rRNA (uridine-N3-)-methyltransferase activity"/>
    <property type="evidence" value="ECO:0007669"/>
    <property type="project" value="TreeGrafter"/>
</dbReference>
<evidence type="ECO:0000256" key="8">
    <source>
        <dbReference type="ARBA" id="ARBA00022679"/>
    </source>
</evidence>
<comment type="similarity">
    <text evidence="2 12">Belongs to the RNA methyltransferase RsmE family.</text>
</comment>
<dbReference type="EC" id="2.1.1.193" evidence="3 12"/>
<comment type="subcellular location">
    <subcellularLocation>
        <location evidence="1 12">Cytoplasm</location>
    </subcellularLocation>
</comment>
<dbReference type="AlphaFoldDB" id="A0A0H5SVA0"/>
<dbReference type="InterPro" id="IPR029028">
    <property type="entry name" value="Alpha/beta_knot_MTases"/>
</dbReference>
<evidence type="ECO:0000256" key="7">
    <source>
        <dbReference type="ARBA" id="ARBA00022603"/>
    </source>
</evidence>
<keyword evidence="5 12" id="KW-0963">Cytoplasm</keyword>
<proteinExistence type="inferred from homology"/>
<dbReference type="InterPro" id="IPR046887">
    <property type="entry name" value="RsmE_PUA-like"/>
</dbReference>
<dbReference type="EMBL" id="CVTD020000015">
    <property type="protein sequence ID" value="CRZ34253.1"/>
    <property type="molecule type" value="Genomic_DNA"/>
</dbReference>
<evidence type="ECO:0000259" key="14">
    <source>
        <dbReference type="Pfam" id="PF20260"/>
    </source>
</evidence>
<keyword evidence="7 12" id="KW-0489">Methyltransferase</keyword>
<evidence type="ECO:0000313" key="15">
    <source>
        <dbReference type="EMBL" id="CRZ34253.1"/>
    </source>
</evidence>
<reference evidence="15 16" key="1">
    <citation type="submission" date="2015-06" db="EMBL/GenBank/DDBJ databases">
        <authorList>
            <person name="Wibberg Daniel"/>
        </authorList>
    </citation>
    <scope>NUCLEOTIDE SEQUENCE [LARGE SCALE GENOMIC DNA]</scope>
    <source>
        <strain evidence="15 16">T3/55T</strain>
    </source>
</reference>
<gene>
    <name evidence="15" type="ORF">HHT355_1051</name>
</gene>
<dbReference type="Gene3D" id="3.40.1280.10">
    <property type="match status" value="1"/>
</dbReference>
<dbReference type="NCBIfam" id="TIGR00046">
    <property type="entry name" value="RsmE family RNA methyltransferase"/>
    <property type="match status" value="1"/>
</dbReference>
<name>A0A0H5SVA0_HERHM</name>
<evidence type="ECO:0000256" key="4">
    <source>
        <dbReference type="ARBA" id="ARBA00013673"/>
    </source>
</evidence>
<dbReference type="InterPro" id="IPR015947">
    <property type="entry name" value="PUA-like_sf"/>
</dbReference>
<dbReference type="Pfam" id="PF04452">
    <property type="entry name" value="Methyltrans_RNA"/>
    <property type="match status" value="1"/>
</dbReference>
<evidence type="ECO:0000256" key="9">
    <source>
        <dbReference type="ARBA" id="ARBA00022691"/>
    </source>
</evidence>
<sequence>MHRFYVDNEKILDDKIIITGPDVNHIKNVLRMKPGDELIICNGQGKDCYCIINKVSDREIETHIKSIQETETELPVKITLFQGIPKSDKMELIIQKAVELGVYEIVPVMTARCVVKYSDAKKEDKKISRWQAISENAAKQSQRGIIPKVLPVMSFKEAVLYASGMDLKVIPYENEKGMSATKDALSGLKDCRTAGIFIGPEGGYESSEVELAKEYNIIPISLGKRILRTETAGLALLSMMMLTLEM</sequence>
<evidence type="ECO:0000256" key="12">
    <source>
        <dbReference type="PIRNR" id="PIRNR015601"/>
    </source>
</evidence>
<dbReference type="RefSeq" id="WP_103202376.1">
    <property type="nucleotide sequence ID" value="NZ_CVTD020000015.1"/>
</dbReference>
<feature type="domain" description="Ribosomal RNA small subunit methyltransferase E PUA-like" evidence="14">
    <location>
        <begin position="18"/>
        <end position="62"/>
    </location>
</feature>
<evidence type="ECO:0000256" key="3">
    <source>
        <dbReference type="ARBA" id="ARBA00012328"/>
    </source>
</evidence>
<evidence type="ECO:0000256" key="5">
    <source>
        <dbReference type="ARBA" id="ARBA00022490"/>
    </source>
</evidence>
<feature type="domain" description="Ribosomal RNA small subunit methyltransferase E methyltransferase" evidence="13">
    <location>
        <begin position="73"/>
        <end position="240"/>
    </location>
</feature>
<protein>
    <recommendedName>
        <fullName evidence="4 12">Ribosomal RNA small subunit methyltransferase E</fullName>
        <ecNumber evidence="3 12">2.1.1.193</ecNumber>
    </recommendedName>
</protein>
<dbReference type="Gene3D" id="2.40.240.20">
    <property type="entry name" value="Hypothetical PUA domain-like, domain 1"/>
    <property type="match status" value="1"/>
</dbReference>
<evidence type="ECO:0000313" key="16">
    <source>
        <dbReference type="Proteomes" id="UP000236497"/>
    </source>
</evidence>
<dbReference type="Proteomes" id="UP000236497">
    <property type="component" value="Unassembled WGS sequence"/>
</dbReference>
<dbReference type="InterPro" id="IPR006700">
    <property type="entry name" value="RsmE"/>
</dbReference>
<evidence type="ECO:0000256" key="1">
    <source>
        <dbReference type="ARBA" id="ARBA00004496"/>
    </source>
</evidence>
<dbReference type="InterPro" id="IPR046886">
    <property type="entry name" value="RsmE_MTase_dom"/>
</dbReference>
<evidence type="ECO:0000256" key="2">
    <source>
        <dbReference type="ARBA" id="ARBA00005528"/>
    </source>
</evidence>
<dbReference type="CDD" id="cd18084">
    <property type="entry name" value="RsmE-like"/>
    <property type="match status" value="1"/>
</dbReference>
<evidence type="ECO:0000256" key="6">
    <source>
        <dbReference type="ARBA" id="ARBA00022552"/>
    </source>
</evidence>
<evidence type="ECO:0000256" key="11">
    <source>
        <dbReference type="ARBA" id="ARBA00047944"/>
    </source>
</evidence>
<dbReference type="SUPFAM" id="SSF88697">
    <property type="entry name" value="PUA domain-like"/>
    <property type="match status" value="1"/>
</dbReference>
<dbReference type="GO" id="GO:0070475">
    <property type="term" value="P:rRNA base methylation"/>
    <property type="evidence" value="ECO:0007669"/>
    <property type="project" value="TreeGrafter"/>
</dbReference>
<keyword evidence="8 12" id="KW-0808">Transferase</keyword>
<evidence type="ECO:0000259" key="13">
    <source>
        <dbReference type="Pfam" id="PF04452"/>
    </source>
</evidence>
<dbReference type="InterPro" id="IPR029026">
    <property type="entry name" value="tRNA_m1G_MTases_N"/>
</dbReference>